<dbReference type="Proteomes" id="UP000199068">
    <property type="component" value="Unassembled WGS sequence"/>
</dbReference>
<organism evidence="2 3">
    <name type="scientific">Romboutsia lituseburensis DSM 797</name>
    <dbReference type="NCBI Taxonomy" id="1121325"/>
    <lineage>
        <taxon>Bacteria</taxon>
        <taxon>Bacillati</taxon>
        <taxon>Bacillota</taxon>
        <taxon>Clostridia</taxon>
        <taxon>Peptostreptococcales</taxon>
        <taxon>Peptostreptococcaceae</taxon>
        <taxon>Romboutsia</taxon>
    </lineage>
</organism>
<dbReference type="STRING" id="1121325.SAMN04515677_101248"/>
<evidence type="ECO:0000313" key="2">
    <source>
        <dbReference type="EMBL" id="SDL24468.1"/>
    </source>
</evidence>
<keyword evidence="1" id="KW-1133">Transmembrane helix</keyword>
<accession>A0A1G9IGT1</accession>
<evidence type="ECO:0000313" key="3">
    <source>
        <dbReference type="Proteomes" id="UP000199068"/>
    </source>
</evidence>
<dbReference type="AlphaFoldDB" id="A0A1G9IGT1"/>
<reference evidence="2 3" key="1">
    <citation type="submission" date="2016-10" db="EMBL/GenBank/DDBJ databases">
        <authorList>
            <person name="de Groot N.N."/>
        </authorList>
    </citation>
    <scope>NUCLEOTIDE SEQUENCE [LARGE SCALE GENOMIC DNA]</scope>
    <source>
        <strain evidence="2 3">DSM 797</strain>
    </source>
</reference>
<sequence length="264" mass="31044">MRVFLEIILYFFIYAFLGWISECIYCSIGHKKIINRGFLNGPVCPIYGFGALIVIFFLKRYGNNIFELFLCGIIVTSILEYITGYLLEMFFKTTWWDYSRKKFNIKGRVCLKNSLLFGAMSVVLIKVIHKSISSFILSIPTLFLIFLAINNLILLCIDLSFTILSMNNLKYKLKSLEELTIELKHININPERFDEDNIKSLLENLKNKGEIKTEKIEEIIKKLYTIKNKSINQRRIIKAFPNMKHKYSHERFSSLKQIIKNKHK</sequence>
<feature type="transmembrane region" description="Helical" evidence="1">
    <location>
        <begin position="38"/>
        <end position="58"/>
    </location>
</feature>
<keyword evidence="1" id="KW-0812">Transmembrane</keyword>
<evidence type="ECO:0000256" key="1">
    <source>
        <dbReference type="SAM" id="Phobius"/>
    </source>
</evidence>
<dbReference type="RefSeq" id="WP_092722057.1">
    <property type="nucleotide sequence ID" value="NZ_FNGW01000001.1"/>
</dbReference>
<dbReference type="EMBL" id="FNGW01000001">
    <property type="protein sequence ID" value="SDL24468.1"/>
    <property type="molecule type" value="Genomic_DNA"/>
</dbReference>
<keyword evidence="1" id="KW-0472">Membrane</keyword>
<dbReference type="Pfam" id="PF06541">
    <property type="entry name" value="ABC_trans_CmpB"/>
    <property type="match status" value="1"/>
</dbReference>
<feature type="transmembrane region" description="Helical" evidence="1">
    <location>
        <begin position="135"/>
        <end position="164"/>
    </location>
</feature>
<keyword evidence="3" id="KW-1185">Reference proteome</keyword>
<proteinExistence type="predicted"/>
<feature type="transmembrane region" description="Helical" evidence="1">
    <location>
        <begin position="7"/>
        <end position="26"/>
    </location>
</feature>
<dbReference type="InterPro" id="IPR010540">
    <property type="entry name" value="CmpB_TMEM229"/>
</dbReference>
<feature type="transmembrane region" description="Helical" evidence="1">
    <location>
        <begin position="64"/>
        <end position="88"/>
    </location>
</feature>
<protein>
    <submittedName>
        <fullName evidence="2">Uncharacterized membrane protein</fullName>
    </submittedName>
</protein>
<gene>
    <name evidence="2" type="ORF">SAMN04515677_101248</name>
</gene>
<name>A0A1G9IGT1_9FIRM</name>